<dbReference type="AlphaFoldDB" id="A0AA35RM62"/>
<dbReference type="SUPFAM" id="SSF49354">
    <property type="entry name" value="PapD-like"/>
    <property type="match status" value="1"/>
</dbReference>
<keyword evidence="5 7" id="KW-0472">Membrane</keyword>
<dbReference type="InterPro" id="IPR013783">
    <property type="entry name" value="Ig-like_fold"/>
</dbReference>
<comment type="caution">
    <text evidence="9">The sequence shown here is derived from an EMBL/GenBank/DDBJ whole genome shotgun (WGS) entry which is preliminary data.</text>
</comment>
<feature type="transmembrane region" description="Helical" evidence="7">
    <location>
        <begin position="293"/>
        <end position="312"/>
    </location>
</feature>
<evidence type="ECO:0000256" key="2">
    <source>
        <dbReference type="ARBA" id="ARBA00008932"/>
    </source>
</evidence>
<keyword evidence="10" id="KW-1185">Reference proteome</keyword>
<dbReference type="Pfam" id="PF00635">
    <property type="entry name" value="Motile_Sperm"/>
    <property type="match status" value="1"/>
</dbReference>
<dbReference type="Gene3D" id="2.60.40.10">
    <property type="entry name" value="Immunoglobulins"/>
    <property type="match status" value="1"/>
</dbReference>
<feature type="domain" description="MSP" evidence="8">
    <location>
        <begin position="10"/>
        <end position="130"/>
    </location>
</feature>
<dbReference type="PANTHER" id="PTHR10809">
    <property type="entry name" value="VESICLE-ASSOCIATED MEMBRANE PROTEIN-ASSOCIATED PROTEIN"/>
    <property type="match status" value="1"/>
</dbReference>
<evidence type="ECO:0000313" key="9">
    <source>
        <dbReference type="EMBL" id="CAI8014069.1"/>
    </source>
</evidence>
<dbReference type="InterPro" id="IPR008962">
    <property type="entry name" value="PapD-like_sf"/>
</dbReference>
<dbReference type="GO" id="GO:0061817">
    <property type="term" value="P:endoplasmic reticulum-plasma membrane tethering"/>
    <property type="evidence" value="ECO:0007669"/>
    <property type="project" value="TreeGrafter"/>
</dbReference>
<protein>
    <submittedName>
        <fullName evidence="9">Vesicle-associated membrane protein/synaptobrevin-binding protein</fullName>
    </submittedName>
</protein>
<keyword evidence="3 7" id="KW-0812">Transmembrane</keyword>
<feature type="compositionally biased region" description="Basic and acidic residues" evidence="6">
    <location>
        <begin position="226"/>
        <end position="236"/>
    </location>
</feature>
<dbReference type="GO" id="GO:0005886">
    <property type="term" value="C:plasma membrane"/>
    <property type="evidence" value="ECO:0007669"/>
    <property type="project" value="TreeGrafter"/>
</dbReference>
<feature type="region of interest" description="Disordered" evidence="6">
    <location>
        <begin position="179"/>
        <end position="201"/>
    </location>
</feature>
<dbReference type="GO" id="GO:0090158">
    <property type="term" value="P:endoplasmic reticulum membrane organization"/>
    <property type="evidence" value="ECO:0007669"/>
    <property type="project" value="TreeGrafter"/>
</dbReference>
<evidence type="ECO:0000313" key="10">
    <source>
        <dbReference type="Proteomes" id="UP001174909"/>
    </source>
</evidence>
<feature type="region of interest" description="Disordered" evidence="6">
    <location>
        <begin position="253"/>
        <end position="288"/>
    </location>
</feature>
<sequence length="315" mass="34279">MSTTEKKAQVLQLEPPQELVFKGPFNDVITANLVLRNPSEKTVLFKVKTTAPKQYCVRPNSGVLEPSKHQNIAVMLQPSADLSSVDKSKHKFMVQSMYAPPNFVNDNLDQVWRNVQKSELMDSKLKCSFVEDGSQQPAENSQSEPPPPYSQTAQDGSGVEEFGQAEAGKEDLLMTSATGETILQVPSPPQQMTTGKKEEDPVMLSMKTPAAVMVQSTAGSTPAHVSKSEREEAEAEAKLRAMQDRIDLLTSENSQLKGESSQLRERIRQKPGTTTATAKFPPAGPSPPPSSPLNIIAVLLILVALVLGYLVGRLL</sequence>
<dbReference type="InterPro" id="IPR016763">
    <property type="entry name" value="VAP"/>
</dbReference>
<comment type="subcellular location">
    <subcellularLocation>
        <location evidence="1">Membrane</location>
        <topology evidence="1">Single-pass type IV membrane protein</topology>
    </subcellularLocation>
</comment>
<keyword evidence="4 7" id="KW-1133">Transmembrane helix</keyword>
<evidence type="ECO:0000256" key="1">
    <source>
        <dbReference type="ARBA" id="ARBA00004211"/>
    </source>
</evidence>
<feature type="region of interest" description="Disordered" evidence="6">
    <location>
        <begin position="131"/>
        <end position="159"/>
    </location>
</feature>
<dbReference type="GO" id="GO:0005789">
    <property type="term" value="C:endoplasmic reticulum membrane"/>
    <property type="evidence" value="ECO:0007669"/>
    <property type="project" value="InterPro"/>
</dbReference>
<feature type="region of interest" description="Disordered" evidence="6">
    <location>
        <begin position="216"/>
        <end position="236"/>
    </location>
</feature>
<reference evidence="9" key="1">
    <citation type="submission" date="2023-03" db="EMBL/GenBank/DDBJ databases">
        <authorList>
            <person name="Steffen K."/>
            <person name="Cardenas P."/>
        </authorList>
    </citation>
    <scope>NUCLEOTIDE SEQUENCE</scope>
</reference>
<dbReference type="InterPro" id="IPR000535">
    <property type="entry name" value="MSP_dom"/>
</dbReference>
<dbReference type="PIRSF" id="PIRSF019693">
    <property type="entry name" value="VAMP-associated"/>
    <property type="match status" value="1"/>
</dbReference>
<feature type="compositionally biased region" description="Polar residues" evidence="6">
    <location>
        <begin position="133"/>
        <end position="143"/>
    </location>
</feature>
<evidence type="ECO:0000256" key="4">
    <source>
        <dbReference type="ARBA" id="ARBA00022989"/>
    </source>
</evidence>
<evidence type="ECO:0000256" key="7">
    <source>
        <dbReference type="SAM" id="Phobius"/>
    </source>
</evidence>
<dbReference type="GO" id="GO:0033149">
    <property type="term" value="F:FFAT motif binding"/>
    <property type="evidence" value="ECO:0007669"/>
    <property type="project" value="TreeGrafter"/>
</dbReference>
<name>A0AA35RM62_GEOBA</name>
<dbReference type="Proteomes" id="UP001174909">
    <property type="component" value="Unassembled WGS sequence"/>
</dbReference>
<accession>A0AA35RM62</accession>
<dbReference type="PANTHER" id="PTHR10809:SF6">
    <property type="entry name" value="AT11025P-RELATED"/>
    <property type="match status" value="1"/>
</dbReference>
<evidence type="ECO:0000256" key="6">
    <source>
        <dbReference type="SAM" id="MobiDB-lite"/>
    </source>
</evidence>
<evidence type="ECO:0000256" key="3">
    <source>
        <dbReference type="ARBA" id="ARBA00022692"/>
    </source>
</evidence>
<dbReference type="PROSITE" id="PS50202">
    <property type="entry name" value="MSP"/>
    <property type="match status" value="1"/>
</dbReference>
<gene>
    <name evidence="9" type="ORF">GBAR_LOCUS8826</name>
</gene>
<organism evidence="9 10">
    <name type="scientific">Geodia barretti</name>
    <name type="common">Barrett's horny sponge</name>
    <dbReference type="NCBI Taxonomy" id="519541"/>
    <lineage>
        <taxon>Eukaryota</taxon>
        <taxon>Metazoa</taxon>
        <taxon>Porifera</taxon>
        <taxon>Demospongiae</taxon>
        <taxon>Heteroscleromorpha</taxon>
        <taxon>Tetractinellida</taxon>
        <taxon>Astrophorina</taxon>
        <taxon>Geodiidae</taxon>
        <taxon>Geodia</taxon>
    </lineage>
</organism>
<evidence type="ECO:0000256" key="5">
    <source>
        <dbReference type="ARBA" id="ARBA00023136"/>
    </source>
</evidence>
<comment type="similarity">
    <text evidence="2">Belongs to the VAMP-associated protein (VAP) (TC 9.B.17) family.</text>
</comment>
<proteinExistence type="inferred from homology"/>
<dbReference type="EMBL" id="CASHTH010001323">
    <property type="protein sequence ID" value="CAI8014069.1"/>
    <property type="molecule type" value="Genomic_DNA"/>
</dbReference>
<evidence type="ECO:0000259" key="8">
    <source>
        <dbReference type="PROSITE" id="PS50202"/>
    </source>
</evidence>